<dbReference type="EMBL" id="PDDY01000004">
    <property type="protein sequence ID" value="PEH38838.1"/>
    <property type="molecule type" value="Genomic_DNA"/>
</dbReference>
<organism evidence="5 6">
    <name type="scientific">Burkholderia gladioli</name>
    <name type="common">Pseudomonas marginata</name>
    <name type="synonym">Phytomonas marginata</name>
    <dbReference type="NCBI Taxonomy" id="28095"/>
    <lineage>
        <taxon>Bacteria</taxon>
        <taxon>Pseudomonadati</taxon>
        <taxon>Pseudomonadota</taxon>
        <taxon>Betaproteobacteria</taxon>
        <taxon>Burkholderiales</taxon>
        <taxon>Burkholderiaceae</taxon>
        <taxon>Burkholderia</taxon>
    </lineage>
</organism>
<feature type="domain" description="Tryptophan synthase beta chain-like PALP" evidence="4">
    <location>
        <begin position="48"/>
        <end position="298"/>
    </location>
</feature>
<evidence type="ECO:0000256" key="3">
    <source>
        <dbReference type="SAM" id="MobiDB-lite"/>
    </source>
</evidence>
<dbReference type="AlphaFoldDB" id="A0A2A7S5K6"/>
<keyword evidence="2" id="KW-0663">Pyridoxal phosphate</keyword>
<reference evidence="6" key="1">
    <citation type="submission" date="2017-09" db="EMBL/GenBank/DDBJ databases">
        <title>FDA dAtabase for Regulatory Grade micrObial Sequences (FDA-ARGOS): Supporting development and validation of Infectious Disease Dx tests.</title>
        <authorList>
            <person name="Minogue T."/>
            <person name="Wolcott M."/>
            <person name="Wasieloski L."/>
            <person name="Aguilar W."/>
            <person name="Moore D."/>
            <person name="Tallon L."/>
            <person name="Sadzewicz L."/>
            <person name="Ott S."/>
            <person name="Zhao X."/>
            <person name="Nagaraj S."/>
            <person name="Vavikolanu K."/>
            <person name="Aluvathingal J."/>
            <person name="Nadendla S."/>
            <person name="Sichtig H."/>
        </authorList>
    </citation>
    <scope>NUCLEOTIDE SEQUENCE [LARGE SCALE GENOMIC DNA]</scope>
    <source>
        <strain evidence="6">FDAARGOS_390</strain>
    </source>
</reference>
<dbReference type="InterPro" id="IPR001926">
    <property type="entry name" value="TrpB-like_PALP"/>
</dbReference>
<name>A0A2A7S5K6_BURGA</name>
<dbReference type="InterPro" id="IPR036052">
    <property type="entry name" value="TrpB-like_PALP_sf"/>
</dbReference>
<evidence type="ECO:0000256" key="1">
    <source>
        <dbReference type="ARBA" id="ARBA00001933"/>
    </source>
</evidence>
<evidence type="ECO:0000256" key="2">
    <source>
        <dbReference type="ARBA" id="ARBA00022898"/>
    </source>
</evidence>
<evidence type="ECO:0000259" key="4">
    <source>
        <dbReference type="Pfam" id="PF00291"/>
    </source>
</evidence>
<comment type="caution">
    <text evidence="5">The sequence shown here is derived from an EMBL/GenBank/DDBJ whole genome shotgun (WGS) entry which is preliminary data.</text>
</comment>
<protein>
    <submittedName>
        <fullName evidence="5">Cysteine synthase</fullName>
    </submittedName>
</protein>
<sequence>MNDTMTQILDHAGGLDARLYDSVSASLDHPDLIALRPGLVAAAFRLMKLVPAKYIIEKALATGQLDPGMPVLETSSGTFAMGIGIVCAEKRIPFHIVSDAAIDARLQARLAQLGGRVQIVGADASGSNVQVLRLEALQEQLRDNPGGFWPRQYDNPDNQQAYRAFARQLIAAFGRDLVVVGTVGSGASTCGTIKALRETDPSIRLVGVDTFGSVLFGLPVGKRALRGLGNSIHPGNVDHACFDEVHWVSPAEVYASTRRLHAEHGLYCGPTSGAAFMVAQWVRAQRQDGKTVVFIAPDEGHRYIDSVYDDAWLREQGVADTVLATEPSRAGSPAMAGGAWARFEWERRSFAEATGRDKPAGDALAQIRATPTVPAVPATPAAAPAPAA</sequence>
<comment type="cofactor">
    <cofactor evidence="1">
        <name>pyridoxal 5'-phosphate</name>
        <dbReference type="ChEBI" id="CHEBI:597326"/>
    </cofactor>
</comment>
<dbReference type="GO" id="GO:1901605">
    <property type="term" value="P:alpha-amino acid metabolic process"/>
    <property type="evidence" value="ECO:0007669"/>
    <property type="project" value="UniProtKB-ARBA"/>
</dbReference>
<dbReference type="Gene3D" id="3.40.50.1100">
    <property type="match status" value="2"/>
</dbReference>
<dbReference type="SUPFAM" id="SSF53686">
    <property type="entry name" value="Tryptophan synthase beta subunit-like PLP-dependent enzymes"/>
    <property type="match status" value="1"/>
</dbReference>
<dbReference type="Proteomes" id="UP000220629">
    <property type="component" value="Unassembled WGS sequence"/>
</dbReference>
<accession>A0A2A7S5K6</accession>
<dbReference type="Pfam" id="PF00291">
    <property type="entry name" value="PALP"/>
    <property type="match status" value="1"/>
</dbReference>
<evidence type="ECO:0000313" key="6">
    <source>
        <dbReference type="Proteomes" id="UP000220629"/>
    </source>
</evidence>
<evidence type="ECO:0000313" key="5">
    <source>
        <dbReference type="EMBL" id="PEH38838.1"/>
    </source>
</evidence>
<dbReference type="InterPro" id="IPR050214">
    <property type="entry name" value="Cys_Synth/Cystath_Beta-Synth"/>
</dbReference>
<gene>
    <name evidence="5" type="ORF">CRM94_31375</name>
</gene>
<dbReference type="RefSeq" id="WP_098154205.1">
    <property type="nucleotide sequence ID" value="NZ_CADETB010000030.1"/>
</dbReference>
<proteinExistence type="predicted"/>
<feature type="region of interest" description="Disordered" evidence="3">
    <location>
        <begin position="369"/>
        <end position="388"/>
    </location>
</feature>
<dbReference type="PANTHER" id="PTHR10314">
    <property type="entry name" value="CYSTATHIONINE BETA-SYNTHASE"/>
    <property type="match status" value="1"/>
</dbReference>